<organism evidence="1 2">
    <name type="scientific">Staphylothermus hellenicus (strain DSM 12710 / JCM 10830 / BK20S6-10-b1 / P8)</name>
    <dbReference type="NCBI Taxonomy" id="591019"/>
    <lineage>
        <taxon>Archaea</taxon>
        <taxon>Thermoproteota</taxon>
        <taxon>Thermoprotei</taxon>
        <taxon>Desulfurococcales</taxon>
        <taxon>Desulfurococcaceae</taxon>
        <taxon>Staphylothermus</taxon>
    </lineage>
</organism>
<evidence type="ECO:0000313" key="2">
    <source>
        <dbReference type="Proteomes" id="UP000002573"/>
    </source>
</evidence>
<proteinExistence type="predicted"/>
<accession>D7DC09</accession>
<keyword evidence="2" id="KW-1185">Reference proteome</keyword>
<sequence length="44" mass="5030">MRVYPALCLVMIKGPAPNMWGKTKPEWARGTEALKMREATRSPR</sequence>
<evidence type="ECO:0000313" key="1">
    <source>
        <dbReference type="EMBL" id="ADI31706.1"/>
    </source>
</evidence>
<dbReference type="AlphaFoldDB" id="D7DC09"/>
<reference evidence="2" key="1">
    <citation type="submission" date="2010-05" db="EMBL/GenBank/DDBJ databases">
        <title>Complete sequence of Staphylothermus hellenicus DSM 12710.</title>
        <authorList>
            <consortium name="US DOE Joint Genome Institute"/>
            <person name="Lucas S."/>
            <person name="Copeland A."/>
            <person name="Lapidus A."/>
            <person name="Cheng J.-F."/>
            <person name="Bruce D."/>
            <person name="Goodwin L."/>
            <person name="Pitluck S."/>
            <person name="Davenport K."/>
            <person name="Detter J.C."/>
            <person name="Han C."/>
            <person name="Tapia R."/>
            <person name="Larimer F."/>
            <person name="Land M."/>
            <person name="Hauser L."/>
            <person name="Kyrpides N."/>
            <person name="Mikhailova N."/>
            <person name="Anderson I.J."/>
            <person name="Woyke T."/>
        </authorList>
    </citation>
    <scope>NUCLEOTIDE SEQUENCE [LARGE SCALE GENOMIC DNA]</scope>
    <source>
        <strain evidence="2">DSM 12710 / JCM 10830 / BK20S6-10-b1 / P8</strain>
    </source>
</reference>
<dbReference type="HOGENOM" id="CLU_3210908_0_0_2"/>
<dbReference type="Proteomes" id="UP000002573">
    <property type="component" value="Chromosome"/>
</dbReference>
<name>D7DC09_STAHD</name>
<protein>
    <submittedName>
        <fullName evidence="1">Uncharacterized protein</fullName>
    </submittedName>
</protein>
<dbReference type="KEGG" id="shc:Shell_0580"/>
<reference evidence="1 2" key="2">
    <citation type="journal article" date="2011" name="Stand. Genomic Sci.">
        <title>Complete genome sequence of Staphylothermus hellenicus P8.</title>
        <authorList>
            <person name="Anderson I."/>
            <person name="Wirth R."/>
            <person name="Lucas S."/>
            <person name="Copeland A."/>
            <person name="Lapidus A."/>
            <person name="Cheng J.F."/>
            <person name="Goodwin L."/>
            <person name="Pitluck S."/>
            <person name="Davenport K."/>
            <person name="Detter J.C."/>
            <person name="Han C."/>
            <person name="Tapia R."/>
            <person name="Land M."/>
            <person name="Hauser L."/>
            <person name="Pati A."/>
            <person name="Mikhailova N."/>
            <person name="Woyke T."/>
            <person name="Klenk H.P."/>
            <person name="Kyrpides N."/>
            <person name="Ivanova N."/>
        </authorList>
    </citation>
    <scope>NUCLEOTIDE SEQUENCE [LARGE SCALE GENOMIC DNA]</scope>
    <source>
        <strain evidence="2">DSM 12710 / JCM 10830 / BK20S6-10-b1 / P8</strain>
    </source>
</reference>
<dbReference type="EMBL" id="CP002051">
    <property type="protein sequence ID" value="ADI31706.1"/>
    <property type="molecule type" value="Genomic_DNA"/>
</dbReference>
<gene>
    <name evidence="1" type="ordered locus">Shell_0580</name>
</gene>